<feature type="compositionally biased region" description="Low complexity" evidence="1">
    <location>
        <begin position="57"/>
        <end position="68"/>
    </location>
</feature>
<feature type="compositionally biased region" description="Low complexity" evidence="1">
    <location>
        <begin position="28"/>
        <end position="38"/>
    </location>
</feature>
<organism evidence="2 3">
    <name type="scientific">Hymenoscyphus fraxineus</name>
    <dbReference type="NCBI Taxonomy" id="746836"/>
    <lineage>
        <taxon>Eukaryota</taxon>
        <taxon>Fungi</taxon>
        <taxon>Dikarya</taxon>
        <taxon>Ascomycota</taxon>
        <taxon>Pezizomycotina</taxon>
        <taxon>Leotiomycetes</taxon>
        <taxon>Helotiales</taxon>
        <taxon>Helotiaceae</taxon>
        <taxon>Hymenoscyphus</taxon>
    </lineage>
</organism>
<reference evidence="2" key="1">
    <citation type="submission" date="2021-07" db="EMBL/GenBank/DDBJ databases">
        <authorList>
            <person name="Durling M."/>
        </authorList>
    </citation>
    <scope>NUCLEOTIDE SEQUENCE</scope>
</reference>
<keyword evidence="3" id="KW-1185">Reference proteome</keyword>
<dbReference type="Proteomes" id="UP000696280">
    <property type="component" value="Unassembled WGS sequence"/>
</dbReference>
<name>A0A9N9PW46_9HELO</name>
<evidence type="ECO:0000313" key="2">
    <source>
        <dbReference type="EMBL" id="CAG8956212.1"/>
    </source>
</evidence>
<evidence type="ECO:0000313" key="3">
    <source>
        <dbReference type="Proteomes" id="UP000696280"/>
    </source>
</evidence>
<comment type="caution">
    <text evidence="2">The sequence shown here is derived from an EMBL/GenBank/DDBJ whole genome shotgun (WGS) entry which is preliminary data.</text>
</comment>
<gene>
    <name evidence="2" type="ORF">HYFRA_00003592</name>
</gene>
<feature type="compositionally biased region" description="Polar residues" evidence="1">
    <location>
        <begin position="46"/>
        <end position="56"/>
    </location>
</feature>
<evidence type="ECO:0000256" key="1">
    <source>
        <dbReference type="SAM" id="MobiDB-lite"/>
    </source>
</evidence>
<dbReference type="EMBL" id="CAJVRL010000070">
    <property type="protein sequence ID" value="CAG8956212.1"/>
    <property type="molecule type" value="Genomic_DNA"/>
</dbReference>
<accession>A0A9N9PW46</accession>
<protein>
    <submittedName>
        <fullName evidence="2">Uncharacterized protein</fullName>
    </submittedName>
</protein>
<feature type="compositionally biased region" description="Acidic residues" evidence="1">
    <location>
        <begin position="74"/>
        <end position="86"/>
    </location>
</feature>
<sequence length="167" mass="19020">MDSQDKRNFDDSPSKDTQPGGSKRGRTTRSSIRSSSTRNLRPSFESLPSSSRTANLQSQASTSASTSSYRPDVEVDEDDEDEDDDQMLLDEEDVQVEEIIHQIEHNLDDLTRDEENIFREFEEEVAEQRAAEEAGEFVEIEYPVMDRAALFESHAKVLVSAWEDHFA</sequence>
<feature type="compositionally biased region" description="Basic and acidic residues" evidence="1">
    <location>
        <begin position="1"/>
        <end position="14"/>
    </location>
</feature>
<proteinExistence type="predicted"/>
<dbReference type="AlphaFoldDB" id="A0A9N9PW46"/>
<feature type="region of interest" description="Disordered" evidence="1">
    <location>
        <begin position="1"/>
        <end position="86"/>
    </location>
</feature>